<dbReference type="AlphaFoldDB" id="A0A2G2YSX2"/>
<accession>A0A2G2YSX2</accession>
<dbReference type="Proteomes" id="UP000222542">
    <property type="component" value="Unassembled WGS sequence"/>
</dbReference>
<reference evidence="1 2" key="2">
    <citation type="journal article" date="2017" name="Genome Biol.">
        <title>New reference genome sequences of hot pepper reveal the massive evolution of plant disease-resistance genes by retroduplication.</title>
        <authorList>
            <person name="Kim S."/>
            <person name="Park J."/>
            <person name="Yeom S.I."/>
            <person name="Kim Y.M."/>
            <person name="Seo E."/>
            <person name="Kim K.T."/>
            <person name="Kim M.S."/>
            <person name="Lee J.M."/>
            <person name="Cheong K."/>
            <person name="Shin H.S."/>
            <person name="Kim S.B."/>
            <person name="Han K."/>
            <person name="Lee J."/>
            <person name="Park M."/>
            <person name="Lee H.A."/>
            <person name="Lee H.Y."/>
            <person name="Lee Y."/>
            <person name="Oh S."/>
            <person name="Lee J.H."/>
            <person name="Choi E."/>
            <person name="Choi E."/>
            <person name="Lee S.E."/>
            <person name="Jeon J."/>
            <person name="Kim H."/>
            <person name="Choi G."/>
            <person name="Song H."/>
            <person name="Lee J."/>
            <person name="Lee S.C."/>
            <person name="Kwon J.K."/>
            <person name="Lee H.Y."/>
            <person name="Koo N."/>
            <person name="Hong Y."/>
            <person name="Kim R.W."/>
            <person name="Kang W.H."/>
            <person name="Huh J.H."/>
            <person name="Kang B.C."/>
            <person name="Yang T.J."/>
            <person name="Lee Y.H."/>
            <person name="Bennetzen J.L."/>
            <person name="Choi D."/>
        </authorList>
    </citation>
    <scope>NUCLEOTIDE SEQUENCE [LARGE SCALE GENOMIC DNA]</scope>
    <source>
        <strain evidence="2">cv. CM334</strain>
    </source>
</reference>
<sequence length="123" mass="13777">MAHESMTPDELLEISRSKYECWCFDSRDAVLRILMEHEDDVEVNLDALAIQKKGSFKLSCSDSGAGVQYGYGSRGRILHCLNLKIRVNFGQSIQNRLTISGTDPMLTPMSCRHGCSTESEESE</sequence>
<protein>
    <submittedName>
        <fullName evidence="1">Uncharacterized protein</fullName>
    </submittedName>
</protein>
<evidence type="ECO:0000313" key="2">
    <source>
        <dbReference type="Proteomes" id="UP000222542"/>
    </source>
</evidence>
<comment type="caution">
    <text evidence="1">The sequence shown here is derived from an EMBL/GenBank/DDBJ whole genome shotgun (WGS) entry which is preliminary data.</text>
</comment>
<name>A0A2G2YSX2_CAPAN</name>
<keyword evidence="2" id="KW-1185">Reference proteome</keyword>
<reference evidence="1 2" key="1">
    <citation type="journal article" date="2014" name="Nat. Genet.">
        <title>Genome sequence of the hot pepper provides insights into the evolution of pungency in Capsicum species.</title>
        <authorList>
            <person name="Kim S."/>
            <person name="Park M."/>
            <person name="Yeom S.I."/>
            <person name="Kim Y.M."/>
            <person name="Lee J.M."/>
            <person name="Lee H.A."/>
            <person name="Seo E."/>
            <person name="Choi J."/>
            <person name="Cheong K."/>
            <person name="Kim K.T."/>
            <person name="Jung K."/>
            <person name="Lee G.W."/>
            <person name="Oh S.K."/>
            <person name="Bae C."/>
            <person name="Kim S.B."/>
            <person name="Lee H.Y."/>
            <person name="Kim S.Y."/>
            <person name="Kim M.S."/>
            <person name="Kang B.C."/>
            <person name="Jo Y.D."/>
            <person name="Yang H.B."/>
            <person name="Jeong H.J."/>
            <person name="Kang W.H."/>
            <person name="Kwon J.K."/>
            <person name="Shin C."/>
            <person name="Lim J.Y."/>
            <person name="Park J.H."/>
            <person name="Huh J.H."/>
            <person name="Kim J.S."/>
            <person name="Kim B.D."/>
            <person name="Cohen O."/>
            <person name="Paran I."/>
            <person name="Suh M.C."/>
            <person name="Lee S.B."/>
            <person name="Kim Y.K."/>
            <person name="Shin Y."/>
            <person name="Noh S.J."/>
            <person name="Park J."/>
            <person name="Seo Y.S."/>
            <person name="Kwon S.Y."/>
            <person name="Kim H.A."/>
            <person name="Park J.M."/>
            <person name="Kim H.J."/>
            <person name="Choi S.B."/>
            <person name="Bosland P.W."/>
            <person name="Reeves G."/>
            <person name="Jo S.H."/>
            <person name="Lee B.W."/>
            <person name="Cho H.T."/>
            <person name="Choi H.S."/>
            <person name="Lee M.S."/>
            <person name="Yu Y."/>
            <person name="Do Choi Y."/>
            <person name="Park B.S."/>
            <person name="van Deynze A."/>
            <person name="Ashrafi H."/>
            <person name="Hill T."/>
            <person name="Kim W.T."/>
            <person name="Pai H.S."/>
            <person name="Ahn H.K."/>
            <person name="Yeam I."/>
            <person name="Giovannoni J.J."/>
            <person name="Rose J.K."/>
            <person name="Sorensen I."/>
            <person name="Lee S.J."/>
            <person name="Kim R.W."/>
            <person name="Choi I.Y."/>
            <person name="Choi B.S."/>
            <person name="Lim J.S."/>
            <person name="Lee Y.H."/>
            <person name="Choi D."/>
        </authorList>
    </citation>
    <scope>NUCLEOTIDE SEQUENCE [LARGE SCALE GENOMIC DNA]</scope>
    <source>
        <strain evidence="2">cv. CM334</strain>
    </source>
</reference>
<evidence type="ECO:0000313" key="1">
    <source>
        <dbReference type="EMBL" id="PHT72839.1"/>
    </source>
</evidence>
<organism evidence="1 2">
    <name type="scientific">Capsicum annuum</name>
    <name type="common">Capsicum pepper</name>
    <dbReference type="NCBI Taxonomy" id="4072"/>
    <lineage>
        <taxon>Eukaryota</taxon>
        <taxon>Viridiplantae</taxon>
        <taxon>Streptophyta</taxon>
        <taxon>Embryophyta</taxon>
        <taxon>Tracheophyta</taxon>
        <taxon>Spermatophyta</taxon>
        <taxon>Magnoliopsida</taxon>
        <taxon>eudicotyledons</taxon>
        <taxon>Gunneridae</taxon>
        <taxon>Pentapetalae</taxon>
        <taxon>asterids</taxon>
        <taxon>lamiids</taxon>
        <taxon>Solanales</taxon>
        <taxon>Solanaceae</taxon>
        <taxon>Solanoideae</taxon>
        <taxon>Capsiceae</taxon>
        <taxon>Capsicum</taxon>
    </lineage>
</organism>
<gene>
    <name evidence="1" type="ORF">T459_23624</name>
</gene>
<dbReference type="EMBL" id="AYRZ02000009">
    <property type="protein sequence ID" value="PHT72839.1"/>
    <property type="molecule type" value="Genomic_DNA"/>
</dbReference>
<dbReference type="Gramene" id="PHT72839">
    <property type="protein sequence ID" value="PHT72839"/>
    <property type="gene ID" value="T459_23624"/>
</dbReference>
<proteinExistence type="predicted"/>